<name>K0RUL6_THAOC</name>
<sequence>MPEEVPPADFKSNAFQLSMPDADEGEDPFAGIESEIAGDMSLQLSIYSFDEEFLTDINSEQ</sequence>
<dbReference type="EMBL" id="AGNL01043896">
    <property type="protein sequence ID" value="EJK50372.1"/>
    <property type="molecule type" value="Genomic_DNA"/>
</dbReference>
<comment type="caution">
    <text evidence="2">The sequence shown here is derived from an EMBL/GenBank/DDBJ whole genome shotgun (WGS) entry which is preliminary data.</text>
</comment>
<protein>
    <submittedName>
        <fullName evidence="2">Uncharacterized protein</fullName>
    </submittedName>
</protein>
<dbReference type="Proteomes" id="UP000266841">
    <property type="component" value="Unassembled WGS sequence"/>
</dbReference>
<organism evidence="2 3">
    <name type="scientific">Thalassiosira oceanica</name>
    <name type="common">Marine diatom</name>
    <dbReference type="NCBI Taxonomy" id="159749"/>
    <lineage>
        <taxon>Eukaryota</taxon>
        <taxon>Sar</taxon>
        <taxon>Stramenopiles</taxon>
        <taxon>Ochrophyta</taxon>
        <taxon>Bacillariophyta</taxon>
        <taxon>Coscinodiscophyceae</taxon>
        <taxon>Thalassiosirophycidae</taxon>
        <taxon>Thalassiosirales</taxon>
        <taxon>Thalassiosiraceae</taxon>
        <taxon>Thalassiosira</taxon>
    </lineage>
</organism>
<feature type="non-terminal residue" evidence="2">
    <location>
        <position position="61"/>
    </location>
</feature>
<reference evidence="2 3" key="1">
    <citation type="journal article" date="2012" name="Genome Biol.">
        <title>Genome and low-iron response of an oceanic diatom adapted to chronic iron limitation.</title>
        <authorList>
            <person name="Lommer M."/>
            <person name="Specht M."/>
            <person name="Roy A.S."/>
            <person name="Kraemer L."/>
            <person name="Andreson R."/>
            <person name="Gutowska M.A."/>
            <person name="Wolf J."/>
            <person name="Bergner S.V."/>
            <person name="Schilhabel M.B."/>
            <person name="Klostermeier U.C."/>
            <person name="Beiko R.G."/>
            <person name="Rosenstiel P."/>
            <person name="Hippler M."/>
            <person name="Laroche J."/>
        </authorList>
    </citation>
    <scope>NUCLEOTIDE SEQUENCE [LARGE SCALE GENOMIC DNA]</scope>
    <source>
        <strain evidence="2 3">CCMP1005</strain>
    </source>
</reference>
<proteinExistence type="predicted"/>
<evidence type="ECO:0000313" key="2">
    <source>
        <dbReference type="EMBL" id="EJK50372.1"/>
    </source>
</evidence>
<dbReference type="AlphaFoldDB" id="K0RUL6"/>
<evidence type="ECO:0000313" key="3">
    <source>
        <dbReference type="Proteomes" id="UP000266841"/>
    </source>
</evidence>
<evidence type="ECO:0000256" key="1">
    <source>
        <dbReference type="SAM" id="MobiDB-lite"/>
    </source>
</evidence>
<keyword evidence="3" id="KW-1185">Reference proteome</keyword>
<feature type="region of interest" description="Disordered" evidence="1">
    <location>
        <begin position="1"/>
        <end position="25"/>
    </location>
</feature>
<gene>
    <name evidence="2" type="ORF">THAOC_30670</name>
</gene>
<accession>K0RUL6</accession>